<evidence type="ECO:0000256" key="1">
    <source>
        <dbReference type="SAM" id="MobiDB-lite"/>
    </source>
</evidence>
<evidence type="ECO:0000313" key="3">
    <source>
        <dbReference type="EMBL" id="KAK1133428.1"/>
    </source>
</evidence>
<evidence type="ECO:0000313" key="4">
    <source>
        <dbReference type="Proteomes" id="UP001177670"/>
    </source>
</evidence>
<keyword evidence="4" id="KW-1185">Reference proteome</keyword>
<organism evidence="3 4">
    <name type="scientific">Melipona bicolor</name>
    <dbReference type="NCBI Taxonomy" id="60889"/>
    <lineage>
        <taxon>Eukaryota</taxon>
        <taxon>Metazoa</taxon>
        <taxon>Ecdysozoa</taxon>
        <taxon>Arthropoda</taxon>
        <taxon>Hexapoda</taxon>
        <taxon>Insecta</taxon>
        <taxon>Pterygota</taxon>
        <taxon>Neoptera</taxon>
        <taxon>Endopterygota</taxon>
        <taxon>Hymenoptera</taxon>
        <taxon>Apocrita</taxon>
        <taxon>Aculeata</taxon>
        <taxon>Apoidea</taxon>
        <taxon>Anthophila</taxon>
        <taxon>Apidae</taxon>
        <taxon>Melipona</taxon>
    </lineage>
</organism>
<gene>
    <name evidence="3" type="ORF">K0M31_011239</name>
</gene>
<proteinExistence type="predicted"/>
<keyword evidence="2" id="KW-1133">Transmembrane helix</keyword>
<reference evidence="3" key="1">
    <citation type="submission" date="2021-10" db="EMBL/GenBank/DDBJ databases">
        <title>Melipona bicolor Genome sequencing and assembly.</title>
        <authorList>
            <person name="Araujo N.S."/>
            <person name="Arias M.C."/>
        </authorList>
    </citation>
    <scope>NUCLEOTIDE SEQUENCE</scope>
    <source>
        <strain evidence="3">USP_2M_L1-L4_2017</strain>
        <tissue evidence="3">Whole body</tissue>
    </source>
</reference>
<comment type="caution">
    <text evidence="3">The sequence shown here is derived from an EMBL/GenBank/DDBJ whole genome shotgun (WGS) entry which is preliminary data.</text>
</comment>
<sequence length="220" mass="26550">MDVCKNDDDFRRDCWIDEKRRKKKEAKSMVYTWYEKSAEIPHLASVQWCRSIVRKKIQRIRMEIWLESRLQTYRLRKSSSLLLSFLSSFTTPNHGPSAQHRRLYYIYIIYISIYIYIYIHRFVNLHFIVIDVKSLRVVHHSPVEDVLVRNRFFTLSFERSDPPSLRGSRVSRAYERRKKKNERKEKEAFAYTKLSRVIALNVSRTGGPPISRDFRRILNE</sequence>
<keyword evidence="2" id="KW-0472">Membrane</keyword>
<evidence type="ECO:0008006" key="5">
    <source>
        <dbReference type="Google" id="ProtNLM"/>
    </source>
</evidence>
<keyword evidence="2" id="KW-0812">Transmembrane</keyword>
<protein>
    <recommendedName>
        <fullName evidence="5">Transmembrane protein</fullName>
    </recommendedName>
</protein>
<evidence type="ECO:0000256" key="2">
    <source>
        <dbReference type="SAM" id="Phobius"/>
    </source>
</evidence>
<feature type="region of interest" description="Disordered" evidence="1">
    <location>
        <begin position="160"/>
        <end position="181"/>
    </location>
</feature>
<dbReference type="EMBL" id="JAHYIQ010000003">
    <property type="protein sequence ID" value="KAK1133428.1"/>
    <property type="molecule type" value="Genomic_DNA"/>
</dbReference>
<dbReference type="Proteomes" id="UP001177670">
    <property type="component" value="Unassembled WGS sequence"/>
</dbReference>
<feature type="transmembrane region" description="Helical" evidence="2">
    <location>
        <begin position="103"/>
        <end position="119"/>
    </location>
</feature>
<accession>A0AA40G950</accession>
<dbReference type="AlphaFoldDB" id="A0AA40G950"/>
<name>A0AA40G950_9HYME</name>